<evidence type="ECO:0000256" key="7">
    <source>
        <dbReference type="ARBA" id="ARBA00023224"/>
    </source>
</evidence>
<dbReference type="InterPro" id="IPR004089">
    <property type="entry name" value="MCPsignal_dom"/>
</dbReference>
<dbReference type="Pfam" id="PF02743">
    <property type="entry name" value="dCache_1"/>
    <property type="match status" value="1"/>
</dbReference>
<keyword evidence="2" id="KW-1003">Cell membrane</keyword>
<feature type="transmembrane region" description="Helical" evidence="11">
    <location>
        <begin position="41"/>
        <end position="63"/>
    </location>
</feature>
<dbReference type="InterPro" id="IPR003660">
    <property type="entry name" value="HAMP_dom"/>
</dbReference>
<comment type="similarity">
    <text evidence="8">Belongs to the methyl-accepting chemotaxis (MCP) protein family.</text>
</comment>
<dbReference type="GO" id="GO:0007165">
    <property type="term" value="P:signal transduction"/>
    <property type="evidence" value="ECO:0007669"/>
    <property type="project" value="UniProtKB-KW"/>
</dbReference>
<feature type="domain" description="HAMP" evidence="13">
    <location>
        <begin position="373"/>
        <end position="425"/>
    </location>
</feature>
<evidence type="ECO:0000256" key="11">
    <source>
        <dbReference type="SAM" id="Phobius"/>
    </source>
</evidence>
<keyword evidence="5 11" id="KW-1133">Transmembrane helix</keyword>
<feature type="domain" description="Methyl-accepting transducer" evidence="12">
    <location>
        <begin position="430"/>
        <end position="680"/>
    </location>
</feature>
<dbReference type="AlphaFoldDB" id="A0A8J3DH05"/>
<keyword evidence="7 9" id="KW-0807">Transducer</keyword>
<evidence type="ECO:0000256" key="5">
    <source>
        <dbReference type="ARBA" id="ARBA00022989"/>
    </source>
</evidence>
<dbReference type="PRINTS" id="PR00260">
    <property type="entry name" value="CHEMTRNSDUCR"/>
</dbReference>
<dbReference type="Gene3D" id="3.30.450.20">
    <property type="entry name" value="PAS domain"/>
    <property type="match status" value="1"/>
</dbReference>
<feature type="region of interest" description="Disordered" evidence="10">
    <location>
        <begin position="1"/>
        <end position="31"/>
    </location>
</feature>
<reference evidence="14" key="2">
    <citation type="submission" date="2020-09" db="EMBL/GenBank/DDBJ databases">
        <authorList>
            <person name="Sun Q."/>
            <person name="Kim S."/>
        </authorList>
    </citation>
    <scope>NUCLEOTIDE SEQUENCE</scope>
    <source>
        <strain evidence="14">KCTC 12870</strain>
    </source>
</reference>
<dbReference type="GO" id="GO:0004888">
    <property type="term" value="F:transmembrane signaling receptor activity"/>
    <property type="evidence" value="ECO:0007669"/>
    <property type="project" value="InterPro"/>
</dbReference>
<evidence type="ECO:0000313" key="15">
    <source>
        <dbReference type="Proteomes" id="UP000642829"/>
    </source>
</evidence>
<evidence type="ECO:0000256" key="3">
    <source>
        <dbReference type="ARBA" id="ARBA00022500"/>
    </source>
</evidence>
<dbReference type="PROSITE" id="PS50111">
    <property type="entry name" value="CHEMOTAXIS_TRANSDUC_2"/>
    <property type="match status" value="1"/>
</dbReference>
<dbReference type="CDD" id="cd06225">
    <property type="entry name" value="HAMP"/>
    <property type="match status" value="1"/>
</dbReference>
<reference evidence="14" key="1">
    <citation type="journal article" date="2014" name="Int. J. Syst. Evol. Microbiol.">
        <title>Complete genome sequence of Corynebacterium casei LMG S-19264T (=DSM 44701T), isolated from a smear-ripened cheese.</title>
        <authorList>
            <consortium name="US DOE Joint Genome Institute (JGI-PGF)"/>
            <person name="Walter F."/>
            <person name="Albersmeier A."/>
            <person name="Kalinowski J."/>
            <person name="Ruckert C."/>
        </authorList>
    </citation>
    <scope>NUCLEOTIDE SEQUENCE</scope>
    <source>
        <strain evidence="14">KCTC 12870</strain>
    </source>
</reference>
<dbReference type="Gene3D" id="1.10.287.950">
    <property type="entry name" value="Methyl-accepting chemotaxis protein"/>
    <property type="match status" value="1"/>
</dbReference>
<proteinExistence type="inferred from homology"/>
<dbReference type="InterPro" id="IPR004090">
    <property type="entry name" value="Chemotax_Me-accpt_rcpt"/>
</dbReference>
<keyword evidence="3" id="KW-0145">Chemotaxis</keyword>
<dbReference type="PANTHER" id="PTHR32089">
    <property type="entry name" value="METHYL-ACCEPTING CHEMOTAXIS PROTEIN MCPB"/>
    <property type="match status" value="1"/>
</dbReference>
<dbReference type="PANTHER" id="PTHR32089:SF120">
    <property type="entry name" value="METHYL-ACCEPTING CHEMOTAXIS PROTEIN TLPQ"/>
    <property type="match status" value="1"/>
</dbReference>
<dbReference type="RefSeq" id="WP_189513344.1">
    <property type="nucleotide sequence ID" value="NZ_BMXG01000007.1"/>
</dbReference>
<evidence type="ECO:0000256" key="2">
    <source>
        <dbReference type="ARBA" id="ARBA00022475"/>
    </source>
</evidence>
<evidence type="ECO:0000256" key="8">
    <source>
        <dbReference type="ARBA" id="ARBA00029447"/>
    </source>
</evidence>
<protein>
    <recommendedName>
        <fullName evidence="16">Methyl-accepting chemotaxis protein</fullName>
    </recommendedName>
</protein>
<evidence type="ECO:0000256" key="10">
    <source>
        <dbReference type="SAM" id="MobiDB-lite"/>
    </source>
</evidence>
<sequence length="702" mass="76215">MSNQQQPHTFLSAGRKSRPATKTATESKRAPKAGRRLFRQIMIYFLAIAMAPLIIVSVVQYLLARKALLETEGTYLASIADLQLNEVRAYLEEVENIVGLVADSPAVQYSLLYLKEMTAIDLPTIEQDTTYLEVNEFARPIMRDLRSKLGFKQICLINNEGVVVYSDPAIPQEYRDLRDESNRENELAKSFESSIRLMSVQAGDYDRFPGTQEPALFITSPVLEDGILLGAVALVPENKKLLSVIEDTTGLGETGEVMFIAKRGEDIIALNNLRSDQTLAFSKITDYEPNPGQQLSPSQKAIRGMSGGDLDVDYRGEEVVAIWDYLPNLRLGLVLKIDRDEVFGPVNHLLQASILVAGITLFVVAIAALLMSRGITQPIAGLTDAAHRLAEGDLTAEIRCKARNEIGQLSAAAQTMATNLKSLVGKVKVTAEEISGASRHLSASAQQQVTAAEQTGTASVEVNATAKQISTTSRELAETMKQVNAVTQDTALKAESGLDVLAAIGTSMKELGIANDEVAEQLDVINQRAHAITSVIATMTKVADQTNLLSLNAAIEAKKAGQHGRGFSVVAIEIRRLADQAASSTLEIEQSVQDMLAAVQNGVKNMGMFSRKVDTSVGEIIDISGRLTDVIQQVQGLPPRFDMILEGMESQAEGASQINEAMGQLSTSAQQTANAVRETNRMILNLKRSADVLRSEITRFQT</sequence>
<dbReference type="SMART" id="SM00283">
    <property type="entry name" value="MA"/>
    <property type="match status" value="1"/>
</dbReference>
<evidence type="ECO:0000256" key="1">
    <source>
        <dbReference type="ARBA" id="ARBA00004651"/>
    </source>
</evidence>
<dbReference type="SUPFAM" id="SSF58104">
    <property type="entry name" value="Methyl-accepting chemotaxis protein (MCP) signaling domain"/>
    <property type="match status" value="1"/>
</dbReference>
<dbReference type="SMART" id="SM00304">
    <property type="entry name" value="HAMP"/>
    <property type="match status" value="1"/>
</dbReference>
<dbReference type="Pfam" id="PF00015">
    <property type="entry name" value="MCPsignal"/>
    <property type="match status" value="1"/>
</dbReference>
<comment type="caution">
    <text evidence="14">The sequence shown here is derived from an EMBL/GenBank/DDBJ whole genome shotgun (WGS) entry which is preliminary data.</text>
</comment>
<dbReference type="Proteomes" id="UP000642829">
    <property type="component" value="Unassembled WGS sequence"/>
</dbReference>
<evidence type="ECO:0000259" key="13">
    <source>
        <dbReference type="PROSITE" id="PS50885"/>
    </source>
</evidence>
<dbReference type="EMBL" id="BMXG01000007">
    <property type="protein sequence ID" value="GHB99049.1"/>
    <property type="molecule type" value="Genomic_DNA"/>
</dbReference>
<name>A0A8J3DH05_9BACT</name>
<dbReference type="Pfam" id="PF00672">
    <property type="entry name" value="HAMP"/>
    <property type="match status" value="1"/>
</dbReference>
<evidence type="ECO:0000256" key="9">
    <source>
        <dbReference type="PROSITE-ProRule" id="PRU00284"/>
    </source>
</evidence>
<accession>A0A8J3DH05</accession>
<keyword evidence="6 11" id="KW-0472">Membrane</keyword>
<dbReference type="GO" id="GO:0005886">
    <property type="term" value="C:plasma membrane"/>
    <property type="evidence" value="ECO:0007669"/>
    <property type="project" value="UniProtKB-SubCell"/>
</dbReference>
<comment type="subcellular location">
    <subcellularLocation>
        <location evidence="1">Cell membrane</location>
        <topology evidence="1">Multi-pass membrane protein</topology>
    </subcellularLocation>
</comment>
<evidence type="ECO:0000259" key="12">
    <source>
        <dbReference type="PROSITE" id="PS50111"/>
    </source>
</evidence>
<evidence type="ECO:0000313" key="14">
    <source>
        <dbReference type="EMBL" id="GHB99049.1"/>
    </source>
</evidence>
<evidence type="ECO:0008006" key="16">
    <source>
        <dbReference type="Google" id="ProtNLM"/>
    </source>
</evidence>
<dbReference type="InterPro" id="IPR033479">
    <property type="entry name" value="dCache_1"/>
</dbReference>
<dbReference type="PROSITE" id="PS50885">
    <property type="entry name" value="HAMP"/>
    <property type="match status" value="1"/>
</dbReference>
<gene>
    <name evidence="14" type="ORF">GCM10007047_13900</name>
</gene>
<keyword evidence="15" id="KW-1185">Reference proteome</keyword>
<evidence type="ECO:0000256" key="6">
    <source>
        <dbReference type="ARBA" id="ARBA00023136"/>
    </source>
</evidence>
<keyword evidence="4 11" id="KW-0812">Transmembrane</keyword>
<organism evidence="14 15">
    <name type="scientific">Cerasicoccus arenae</name>
    <dbReference type="NCBI Taxonomy" id="424488"/>
    <lineage>
        <taxon>Bacteria</taxon>
        <taxon>Pseudomonadati</taxon>
        <taxon>Verrucomicrobiota</taxon>
        <taxon>Opitutia</taxon>
        <taxon>Puniceicoccales</taxon>
        <taxon>Cerasicoccaceae</taxon>
        <taxon>Cerasicoccus</taxon>
    </lineage>
</organism>
<dbReference type="GO" id="GO:0006935">
    <property type="term" value="P:chemotaxis"/>
    <property type="evidence" value="ECO:0007669"/>
    <property type="project" value="UniProtKB-KW"/>
</dbReference>
<evidence type="ECO:0000256" key="4">
    <source>
        <dbReference type="ARBA" id="ARBA00022692"/>
    </source>
</evidence>